<dbReference type="OrthoDB" id="875325at2"/>
<evidence type="ECO:0000313" key="2">
    <source>
        <dbReference type="Proteomes" id="UP000297549"/>
    </source>
</evidence>
<accession>A0A4Z0Q681</accession>
<dbReference type="Proteomes" id="UP000297549">
    <property type="component" value="Unassembled WGS sequence"/>
</dbReference>
<keyword evidence="2" id="KW-1185">Reference proteome</keyword>
<dbReference type="EMBL" id="SRLC01000001">
    <property type="protein sequence ID" value="TGE25185.1"/>
    <property type="molecule type" value="Genomic_DNA"/>
</dbReference>
<dbReference type="AlphaFoldDB" id="A0A4Z0Q681"/>
<evidence type="ECO:0000313" key="1">
    <source>
        <dbReference type="EMBL" id="TGE25185.1"/>
    </source>
</evidence>
<protein>
    <submittedName>
        <fullName evidence="1">Uncharacterized protein</fullName>
    </submittedName>
</protein>
<organism evidence="1 2">
    <name type="scientific">Hymenobacter aquaticus</name>
    <dbReference type="NCBI Taxonomy" id="1867101"/>
    <lineage>
        <taxon>Bacteria</taxon>
        <taxon>Pseudomonadati</taxon>
        <taxon>Bacteroidota</taxon>
        <taxon>Cytophagia</taxon>
        <taxon>Cytophagales</taxon>
        <taxon>Hymenobacteraceae</taxon>
        <taxon>Hymenobacter</taxon>
    </lineage>
</organism>
<proteinExistence type="predicted"/>
<dbReference type="RefSeq" id="WP_135462764.1">
    <property type="nucleotide sequence ID" value="NZ_SRLC01000001.1"/>
</dbReference>
<gene>
    <name evidence="1" type="ORF">E5K00_08310</name>
</gene>
<name>A0A4Z0Q681_9BACT</name>
<comment type="caution">
    <text evidence="1">The sequence shown here is derived from an EMBL/GenBank/DDBJ whole genome shotgun (WGS) entry which is preliminary data.</text>
</comment>
<sequence>MKLLLVDIQSGLTPVVAHHAPKLFQLRQANRLGEKLLLMLIVFLLKTFQDSLKVKDGMEAPDLIETAEMILQKYSHDSLKDVMLALKEAKWSGHNFYNALSGPKVMEVLEKYFDTKAQRLEAEHRQQKAQPTPDLLGSLPAEVSAKLLGAVAPPAPNFDEEEYQRQRAAYYAQRITEESLGTEIAAHSAPEALQQDAA</sequence>
<reference evidence="1 2" key="1">
    <citation type="submission" date="2019-04" db="EMBL/GenBank/DDBJ databases">
        <authorList>
            <person name="Feng G."/>
            <person name="Zhang J."/>
            <person name="Zhu H."/>
        </authorList>
    </citation>
    <scope>NUCLEOTIDE SEQUENCE [LARGE SCALE GENOMIC DNA]</scope>
    <source>
        <strain evidence="1 2">JCM 31653</strain>
    </source>
</reference>